<accession>A0A2H3CVM9</accession>
<evidence type="ECO:0000313" key="3">
    <source>
        <dbReference type="Proteomes" id="UP000217790"/>
    </source>
</evidence>
<keyword evidence="2" id="KW-0378">Hydrolase</keyword>
<evidence type="ECO:0000313" key="2">
    <source>
        <dbReference type="EMBL" id="PBK79366.1"/>
    </source>
</evidence>
<evidence type="ECO:0000259" key="1">
    <source>
        <dbReference type="Pfam" id="PF00005"/>
    </source>
</evidence>
<gene>
    <name evidence="2" type="ORF">ARMGADRAFT_1049152</name>
</gene>
<proteinExistence type="predicted"/>
<dbReference type="PANTHER" id="PTHR43394:SF1">
    <property type="entry name" value="ATP-BINDING CASSETTE SUB-FAMILY B MEMBER 10, MITOCHONDRIAL"/>
    <property type="match status" value="1"/>
</dbReference>
<dbReference type="GO" id="GO:0005524">
    <property type="term" value="F:ATP binding"/>
    <property type="evidence" value="ECO:0007669"/>
    <property type="project" value="InterPro"/>
</dbReference>
<sequence>MVVIVGSNGSGKSTILKLLSQFYDPTSAPDSIQVDGIPISRYRMADLRRATATLTQDHSLFPLSLGENIALGYSERGDATNCLKNLERGKETRLIRFVAVNEPSSALDSEGEFARFDNLIRAREGKTMIFVTHRFGRLTKRADLVVCMKDGTIAEIGTHEELIAREGEYAKLYNIQASTFIDKENL</sequence>
<dbReference type="InParanoid" id="A0A2H3CVM9"/>
<dbReference type="SUPFAM" id="SSF52540">
    <property type="entry name" value="P-loop containing nucleoside triphosphate hydrolases"/>
    <property type="match status" value="1"/>
</dbReference>
<reference evidence="3" key="1">
    <citation type="journal article" date="2017" name="Nat. Ecol. Evol.">
        <title>Genome expansion and lineage-specific genetic innovations in the forest pathogenic fungi Armillaria.</title>
        <authorList>
            <person name="Sipos G."/>
            <person name="Prasanna A.N."/>
            <person name="Walter M.C."/>
            <person name="O'Connor E."/>
            <person name="Balint B."/>
            <person name="Krizsan K."/>
            <person name="Kiss B."/>
            <person name="Hess J."/>
            <person name="Varga T."/>
            <person name="Slot J."/>
            <person name="Riley R."/>
            <person name="Boka B."/>
            <person name="Rigling D."/>
            <person name="Barry K."/>
            <person name="Lee J."/>
            <person name="Mihaltcheva S."/>
            <person name="LaButti K."/>
            <person name="Lipzen A."/>
            <person name="Waldron R."/>
            <person name="Moloney N.M."/>
            <person name="Sperisen C."/>
            <person name="Kredics L."/>
            <person name="Vagvoelgyi C."/>
            <person name="Patrignani A."/>
            <person name="Fitzpatrick D."/>
            <person name="Nagy I."/>
            <person name="Doyle S."/>
            <person name="Anderson J.B."/>
            <person name="Grigoriev I.V."/>
            <person name="Gueldener U."/>
            <person name="Muensterkoetter M."/>
            <person name="Nagy L.G."/>
        </authorList>
    </citation>
    <scope>NUCLEOTIDE SEQUENCE [LARGE SCALE GENOMIC DNA]</scope>
    <source>
        <strain evidence="3">Ar21-2</strain>
    </source>
</reference>
<dbReference type="Proteomes" id="UP000217790">
    <property type="component" value="Unassembled WGS sequence"/>
</dbReference>
<dbReference type="PANTHER" id="PTHR43394">
    <property type="entry name" value="ATP-DEPENDENT PERMEASE MDL1, MITOCHONDRIAL"/>
    <property type="match status" value="1"/>
</dbReference>
<dbReference type="AlphaFoldDB" id="A0A2H3CVM9"/>
<feature type="domain" description="ABC transporter" evidence="1">
    <location>
        <begin position="2"/>
        <end position="90"/>
    </location>
</feature>
<dbReference type="InterPro" id="IPR003439">
    <property type="entry name" value="ABC_transporter-like_ATP-bd"/>
</dbReference>
<dbReference type="GO" id="GO:0005743">
    <property type="term" value="C:mitochondrial inner membrane"/>
    <property type="evidence" value="ECO:0007669"/>
    <property type="project" value="TreeGrafter"/>
</dbReference>
<dbReference type="InterPro" id="IPR027417">
    <property type="entry name" value="P-loop_NTPase"/>
</dbReference>
<name>A0A2H3CVM9_ARMGA</name>
<protein>
    <submittedName>
        <fullName evidence="2">P-loop containing nucleoside triphosphate hydrolase protein</fullName>
    </submittedName>
</protein>
<dbReference type="GO" id="GO:0015421">
    <property type="term" value="F:ABC-type oligopeptide transporter activity"/>
    <property type="evidence" value="ECO:0007669"/>
    <property type="project" value="TreeGrafter"/>
</dbReference>
<dbReference type="Pfam" id="PF00005">
    <property type="entry name" value="ABC_tran"/>
    <property type="match status" value="1"/>
</dbReference>
<dbReference type="OrthoDB" id="6500128at2759"/>
<dbReference type="GO" id="GO:0016887">
    <property type="term" value="F:ATP hydrolysis activity"/>
    <property type="evidence" value="ECO:0007669"/>
    <property type="project" value="InterPro"/>
</dbReference>
<dbReference type="STRING" id="47427.A0A2H3CVM9"/>
<dbReference type="Gene3D" id="3.40.50.300">
    <property type="entry name" value="P-loop containing nucleotide triphosphate hydrolases"/>
    <property type="match status" value="2"/>
</dbReference>
<keyword evidence="3" id="KW-1185">Reference proteome</keyword>
<organism evidence="2 3">
    <name type="scientific">Armillaria gallica</name>
    <name type="common">Bulbous honey fungus</name>
    <name type="synonym">Armillaria bulbosa</name>
    <dbReference type="NCBI Taxonomy" id="47427"/>
    <lineage>
        <taxon>Eukaryota</taxon>
        <taxon>Fungi</taxon>
        <taxon>Dikarya</taxon>
        <taxon>Basidiomycota</taxon>
        <taxon>Agaricomycotina</taxon>
        <taxon>Agaricomycetes</taxon>
        <taxon>Agaricomycetidae</taxon>
        <taxon>Agaricales</taxon>
        <taxon>Marasmiineae</taxon>
        <taxon>Physalacriaceae</taxon>
        <taxon>Armillaria</taxon>
    </lineage>
</organism>
<dbReference type="GO" id="GO:0090374">
    <property type="term" value="P:oligopeptide export from mitochondrion"/>
    <property type="evidence" value="ECO:0007669"/>
    <property type="project" value="TreeGrafter"/>
</dbReference>
<dbReference type="InterPro" id="IPR039421">
    <property type="entry name" value="Type_1_exporter"/>
</dbReference>
<dbReference type="EMBL" id="KZ293781">
    <property type="protein sequence ID" value="PBK79366.1"/>
    <property type="molecule type" value="Genomic_DNA"/>
</dbReference>